<accession>A0ACC3ABM8</accession>
<evidence type="ECO:0000313" key="2">
    <source>
        <dbReference type="Proteomes" id="UP001172386"/>
    </source>
</evidence>
<reference evidence="1" key="1">
    <citation type="submission" date="2022-10" db="EMBL/GenBank/DDBJ databases">
        <title>Culturing micro-colonial fungi from biological soil crusts in the Mojave desert and describing Neophaeococcomyces mojavensis, and introducing the new genera and species Taxawa tesnikishii.</title>
        <authorList>
            <person name="Kurbessoian T."/>
            <person name="Stajich J.E."/>
        </authorList>
    </citation>
    <scope>NUCLEOTIDE SEQUENCE</scope>
    <source>
        <strain evidence="1">JES_112</strain>
    </source>
</reference>
<organism evidence="1 2">
    <name type="scientific">Neophaeococcomyces mojaviensis</name>
    <dbReference type="NCBI Taxonomy" id="3383035"/>
    <lineage>
        <taxon>Eukaryota</taxon>
        <taxon>Fungi</taxon>
        <taxon>Dikarya</taxon>
        <taxon>Ascomycota</taxon>
        <taxon>Pezizomycotina</taxon>
        <taxon>Eurotiomycetes</taxon>
        <taxon>Chaetothyriomycetidae</taxon>
        <taxon>Chaetothyriales</taxon>
        <taxon>Chaetothyriales incertae sedis</taxon>
        <taxon>Neophaeococcomyces</taxon>
    </lineage>
</organism>
<comment type="caution">
    <text evidence="1">The sequence shown here is derived from an EMBL/GenBank/DDBJ whole genome shotgun (WGS) entry which is preliminary data.</text>
</comment>
<gene>
    <name evidence="1" type="ORF">H2198_003499</name>
</gene>
<dbReference type="EMBL" id="JAPDRQ010000047">
    <property type="protein sequence ID" value="KAJ9658753.1"/>
    <property type="molecule type" value="Genomic_DNA"/>
</dbReference>
<name>A0ACC3ABM8_9EURO</name>
<evidence type="ECO:0000313" key="1">
    <source>
        <dbReference type="EMBL" id="KAJ9658753.1"/>
    </source>
</evidence>
<keyword evidence="2" id="KW-1185">Reference proteome</keyword>
<sequence>MAPPENTFPVHELPDRIHLKSSLHNSDYSEKSRKLPKDFNILRDCELYELVQYSCTTQEELQEHAMAQLHARGGTRADPKRMECFPFVRLFRKCKYGNQEFNVETTALEGRYAWKMSKSGTGTAETEKTQREAEVEVQRGDGHDGSWGGWMSNFWSGK</sequence>
<dbReference type="Proteomes" id="UP001172386">
    <property type="component" value="Unassembled WGS sequence"/>
</dbReference>
<proteinExistence type="predicted"/>
<protein>
    <submittedName>
        <fullName evidence="1">Uncharacterized protein</fullName>
    </submittedName>
</protein>